<name>A0A2U9PVM8_MYCSE</name>
<feature type="transmembrane region" description="Helical" evidence="1">
    <location>
        <begin position="81"/>
        <end position="104"/>
    </location>
</feature>
<evidence type="ECO:0000256" key="1">
    <source>
        <dbReference type="SAM" id="Phobius"/>
    </source>
</evidence>
<evidence type="ECO:0000313" key="2">
    <source>
        <dbReference type="EMBL" id="AWT55813.1"/>
    </source>
</evidence>
<dbReference type="AlphaFoldDB" id="A0A2U9PVM8"/>
<protein>
    <recommendedName>
        <fullName evidence="4">Transmembrane protein</fullName>
    </recommendedName>
</protein>
<sequence length="114" mass="12846">MSMSKYASRLQALAEGKAEGEMVLAKHVELAVTELSSDEELPLKTVVDWLKRVAFLFVGFTVVQGINVFRPDQLDRGSVKWFIADLIITTALVAIAFILDFPIVRDYFRRRAGK</sequence>
<feature type="transmembrane region" description="Helical" evidence="1">
    <location>
        <begin position="53"/>
        <end position="69"/>
    </location>
</feature>
<keyword evidence="1" id="KW-1133">Transmembrane helix</keyword>
<evidence type="ECO:0008006" key="4">
    <source>
        <dbReference type="Google" id="ProtNLM"/>
    </source>
</evidence>
<evidence type="ECO:0000313" key="3">
    <source>
        <dbReference type="Proteomes" id="UP000011200"/>
    </source>
</evidence>
<accession>A0A2U9PVM8</accession>
<proteinExistence type="predicted"/>
<reference evidence="2 3" key="1">
    <citation type="journal article" date="2013" name="Genome Announc.">
        <title>Draft genome sequence of MKD8, a conjugal recipient Mycobacterium smegmatis strain.</title>
        <authorList>
            <person name="Gray T.A."/>
            <person name="Palumbo M.J."/>
            <person name="Derbyshire K.M."/>
        </authorList>
    </citation>
    <scope>NUCLEOTIDE SEQUENCE [LARGE SCALE GENOMIC DNA]</scope>
    <source>
        <strain evidence="2 3">MKD8</strain>
    </source>
</reference>
<dbReference type="Proteomes" id="UP000011200">
    <property type="component" value="Chromosome"/>
</dbReference>
<reference evidence="3" key="2">
    <citation type="submission" date="2018-03" db="EMBL/GenBank/DDBJ databases">
        <authorList>
            <person name="Derbyshire K."/>
            <person name="Gray T.A."/>
            <person name="Champion M."/>
        </authorList>
    </citation>
    <scope>NUCLEOTIDE SEQUENCE [LARGE SCALE GENOMIC DNA]</scope>
    <source>
        <strain evidence="3">MKD8</strain>
    </source>
</reference>
<keyword evidence="1" id="KW-0472">Membrane</keyword>
<gene>
    <name evidence="2" type="ORF">D806_048620</name>
</gene>
<dbReference type="EMBL" id="CP027541">
    <property type="protein sequence ID" value="AWT55813.1"/>
    <property type="molecule type" value="Genomic_DNA"/>
</dbReference>
<keyword evidence="1" id="KW-0812">Transmembrane</keyword>
<organism evidence="2 3">
    <name type="scientific">Mycolicibacterium smegmatis (strain MKD8)</name>
    <name type="common">Mycobacterium smegmatis</name>
    <dbReference type="NCBI Taxonomy" id="1214915"/>
    <lineage>
        <taxon>Bacteria</taxon>
        <taxon>Bacillati</taxon>
        <taxon>Actinomycetota</taxon>
        <taxon>Actinomycetes</taxon>
        <taxon>Mycobacteriales</taxon>
        <taxon>Mycobacteriaceae</taxon>
        <taxon>Mycolicibacterium</taxon>
    </lineage>
</organism>